<feature type="domain" description="Anticodon-binding" evidence="1">
    <location>
        <begin position="14"/>
        <end position="71"/>
    </location>
</feature>
<sequence>MIGLGKADGDERVAAERLYETLREAGIEVLLDDRDAGAGEKFADAELLGCPLRLTVGRRSLEDGLAEAQGRRGALSLAGVPLGEGTADAVIALLNDLP</sequence>
<proteinExistence type="predicted"/>
<dbReference type="SUPFAM" id="SSF52954">
    <property type="entry name" value="Class II aaRS ABD-related"/>
    <property type="match status" value="1"/>
</dbReference>
<name>A0A6J7DK84_9ZZZZ</name>
<dbReference type="InterPro" id="IPR004154">
    <property type="entry name" value="Anticodon-bd"/>
</dbReference>
<gene>
    <name evidence="2" type="ORF">UFOPK3423_00759</name>
</gene>
<evidence type="ECO:0000313" key="2">
    <source>
        <dbReference type="EMBL" id="CAB4871392.1"/>
    </source>
</evidence>
<dbReference type="InterPro" id="IPR036621">
    <property type="entry name" value="Anticodon-bd_dom_sf"/>
</dbReference>
<accession>A0A6J7DK84</accession>
<protein>
    <submittedName>
        <fullName evidence="2">Unannotated protein</fullName>
    </submittedName>
</protein>
<dbReference type="AlphaFoldDB" id="A0A6J7DK84"/>
<reference evidence="2" key="1">
    <citation type="submission" date="2020-05" db="EMBL/GenBank/DDBJ databases">
        <authorList>
            <person name="Chiriac C."/>
            <person name="Salcher M."/>
            <person name="Ghai R."/>
            <person name="Kavagutti S V."/>
        </authorList>
    </citation>
    <scope>NUCLEOTIDE SEQUENCE</scope>
</reference>
<evidence type="ECO:0000259" key="1">
    <source>
        <dbReference type="Pfam" id="PF03129"/>
    </source>
</evidence>
<organism evidence="2">
    <name type="scientific">freshwater metagenome</name>
    <dbReference type="NCBI Taxonomy" id="449393"/>
    <lineage>
        <taxon>unclassified sequences</taxon>
        <taxon>metagenomes</taxon>
        <taxon>ecological metagenomes</taxon>
    </lineage>
</organism>
<dbReference type="Gene3D" id="3.40.50.800">
    <property type="entry name" value="Anticodon-binding domain"/>
    <property type="match status" value="1"/>
</dbReference>
<dbReference type="EMBL" id="CAFBLQ010000067">
    <property type="protein sequence ID" value="CAB4871392.1"/>
    <property type="molecule type" value="Genomic_DNA"/>
</dbReference>
<dbReference type="Pfam" id="PF03129">
    <property type="entry name" value="HGTP_anticodon"/>
    <property type="match status" value="1"/>
</dbReference>